<name>A0A9P8TY88_9HYPO</name>
<dbReference type="AlphaFoldDB" id="A0A9P8TY88"/>
<evidence type="ECO:0000313" key="1">
    <source>
        <dbReference type="EMBL" id="KAH6609338.1"/>
    </source>
</evidence>
<dbReference type="EMBL" id="JAIWOZ010000002">
    <property type="protein sequence ID" value="KAH6609338.1"/>
    <property type="molecule type" value="Genomic_DNA"/>
</dbReference>
<dbReference type="OrthoDB" id="10578392at2759"/>
<dbReference type="Proteomes" id="UP000827724">
    <property type="component" value="Unassembled WGS sequence"/>
</dbReference>
<keyword evidence="2" id="KW-1185">Reference proteome</keyword>
<reference evidence="1" key="1">
    <citation type="submission" date="2021-08" db="EMBL/GenBank/DDBJ databases">
        <title>Chromosome-Level Trichoderma cornu-damae using Hi-C Data.</title>
        <authorList>
            <person name="Kim C.S."/>
        </authorList>
    </citation>
    <scope>NUCLEOTIDE SEQUENCE</scope>
    <source>
        <strain evidence="1">KA19-0412C</strain>
    </source>
</reference>
<protein>
    <submittedName>
        <fullName evidence="1">Uncharacterized protein</fullName>
    </submittedName>
</protein>
<comment type="caution">
    <text evidence="1">The sequence shown here is derived from an EMBL/GenBank/DDBJ whole genome shotgun (WGS) entry which is preliminary data.</text>
</comment>
<evidence type="ECO:0000313" key="2">
    <source>
        <dbReference type="Proteomes" id="UP000827724"/>
    </source>
</evidence>
<proteinExistence type="predicted"/>
<gene>
    <name evidence="1" type="ORF">Trco_002684</name>
</gene>
<accession>A0A9P8TY88</accession>
<organism evidence="1 2">
    <name type="scientific">Trichoderma cornu-damae</name>
    <dbReference type="NCBI Taxonomy" id="654480"/>
    <lineage>
        <taxon>Eukaryota</taxon>
        <taxon>Fungi</taxon>
        <taxon>Dikarya</taxon>
        <taxon>Ascomycota</taxon>
        <taxon>Pezizomycotina</taxon>
        <taxon>Sordariomycetes</taxon>
        <taxon>Hypocreomycetidae</taxon>
        <taxon>Hypocreales</taxon>
        <taxon>Hypocreaceae</taxon>
        <taxon>Trichoderma</taxon>
    </lineage>
</organism>
<sequence>MPGRAHSAEYARAGRWTGLQFQAHSLSTAQTRPSLRASNSGLGGDLCRRGVTGDGQTAAGQLVDATLSSCFKANK</sequence>